<gene>
    <name evidence="1" type="ORF">GMARGA_LOCUS32648</name>
</gene>
<feature type="non-terminal residue" evidence="1">
    <location>
        <position position="90"/>
    </location>
</feature>
<comment type="caution">
    <text evidence="1">The sequence shown here is derived from an EMBL/GenBank/DDBJ whole genome shotgun (WGS) entry which is preliminary data.</text>
</comment>
<evidence type="ECO:0000313" key="1">
    <source>
        <dbReference type="EMBL" id="CAG8835584.1"/>
    </source>
</evidence>
<organism evidence="1 2">
    <name type="scientific">Gigaspora margarita</name>
    <dbReference type="NCBI Taxonomy" id="4874"/>
    <lineage>
        <taxon>Eukaryota</taxon>
        <taxon>Fungi</taxon>
        <taxon>Fungi incertae sedis</taxon>
        <taxon>Mucoromycota</taxon>
        <taxon>Glomeromycotina</taxon>
        <taxon>Glomeromycetes</taxon>
        <taxon>Diversisporales</taxon>
        <taxon>Gigasporaceae</taxon>
        <taxon>Gigaspora</taxon>
    </lineage>
</organism>
<name>A0ABN7WM21_GIGMA</name>
<keyword evidence="2" id="KW-1185">Reference proteome</keyword>
<dbReference type="Proteomes" id="UP000789901">
    <property type="component" value="Unassembled WGS sequence"/>
</dbReference>
<protein>
    <submittedName>
        <fullName evidence="1">40972_t:CDS:1</fullName>
    </submittedName>
</protein>
<accession>A0ABN7WM21</accession>
<sequence>MDPELPQEFFHYVLLLQILCNGLNSISFEKGKITVTRYETGKLRKQRITRTYELKNFIKTSNLLDEIRNRENQIQNLRNVLEYFNYGHTM</sequence>
<reference evidence="1 2" key="1">
    <citation type="submission" date="2021-06" db="EMBL/GenBank/DDBJ databases">
        <authorList>
            <person name="Kallberg Y."/>
            <person name="Tangrot J."/>
            <person name="Rosling A."/>
        </authorList>
    </citation>
    <scope>NUCLEOTIDE SEQUENCE [LARGE SCALE GENOMIC DNA]</scope>
    <source>
        <strain evidence="1 2">120-4 pot B 10/14</strain>
    </source>
</reference>
<evidence type="ECO:0000313" key="2">
    <source>
        <dbReference type="Proteomes" id="UP000789901"/>
    </source>
</evidence>
<dbReference type="EMBL" id="CAJVQB010051742">
    <property type="protein sequence ID" value="CAG8835584.1"/>
    <property type="molecule type" value="Genomic_DNA"/>
</dbReference>
<proteinExistence type="predicted"/>